<feature type="domain" description="DUF5979" evidence="3">
    <location>
        <begin position="477"/>
        <end position="595"/>
    </location>
</feature>
<keyword evidence="1" id="KW-1133">Transmembrane helix</keyword>
<feature type="domain" description="Surface adhesin CshA non-repetitive" evidence="2">
    <location>
        <begin position="71"/>
        <end position="301"/>
    </location>
</feature>
<name>A0AAW5HT30_9CORY</name>
<dbReference type="InterPro" id="IPR040683">
    <property type="entry name" value="CshA_NR2"/>
</dbReference>
<dbReference type="EMBL" id="JAEUWV010000008">
    <property type="protein sequence ID" value="MCO6394654.1"/>
    <property type="molecule type" value="Genomic_DNA"/>
</dbReference>
<feature type="transmembrane region" description="Helical" evidence="1">
    <location>
        <begin position="1888"/>
        <end position="1907"/>
    </location>
</feature>
<evidence type="ECO:0000313" key="4">
    <source>
        <dbReference type="EMBL" id="MCO6394654.1"/>
    </source>
</evidence>
<feature type="domain" description="DUF5979" evidence="3">
    <location>
        <begin position="719"/>
        <end position="823"/>
    </location>
</feature>
<dbReference type="Pfam" id="PF18651">
    <property type="entry name" value="CshA_NR2"/>
    <property type="match status" value="1"/>
</dbReference>
<feature type="domain" description="DUF5979" evidence="3">
    <location>
        <begin position="1625"/>
        <end position="1693"/>
    </location>
</feature>
<accession>A0AAW5HT30</accession>
<evidence type="ECO:0000259" key="3">
    <source>
        <dbReference type="Pfam" id="PF19407"/>
    </source>
</evidence>
<keyword evidence="5" id="KW-1185">Reference proteome</keyword>
<protein>
    <submittedName>
        <fullName evidence="4">Uncharacterized protein</fullName>
    </submittedName>
</protein>
<feature type="domain" description="DUF5979" evidence="3">
    <location>
        <begin position="1089"/>
        <end position="1182"/>
    </location>
</feature>
<evidence type="ECO:0000259" key="2">
    <source>
        <dbReference type="Pfam" id="PF18651"/>
    </source>
</evidence>
<dbReference type="RefSeq" id="WP_252931417.1">
    <property type="nucleotide sequence ID" value="NZ_JAEUWV010000008.1"/>
</dbReference>
<proteinExistence type="predicted"/>
<comment type="caution">
    <text evidence="4">The sequence shown here is derived from an EMBL/GenBank/DDBJ whole genome shotgun (WGS) entry which is preliminary data.</text>
</comment>
<gene>
    <name evidence="4" type="ORF">JMN37_06650</name>
</gene>
<feature type="domain" description="DUF5979" evidence="3">
    <location>
        <begin position="830"/>
        <end position="946"/>
    </location>
</feature>
<evidence type="ECO:0000256" key="1">
    <source>
        <dbReference type="SAM" id="Phobius"/>
    </source>
</evidence>
<reference evidence="4 5" key="1">
    <citation type="submission" date="2021-01" db="EMBL/GenBank/DDBJ databases">
        <title>Identification and Characterization of Corynebacterium sp.</title>
        <authorList>
            <person name="Luo Q."/>
            <person name="Qu P."/>
            <person name="Chen Q."/>
        </authorList>
    </citation>
    <scope>NUCLEOTIDE SEQUENCE [LARGE SCALE GENOMIC DNA]</scope>
    <source>
        <strain evidence="4 5">MC-18</strain>
    </source>
</reference>
<organism evidence="4 5">
    <name type="scientific">Corynebacterium lipophilum</name>
    <dbReference type="NCBI Taxonomy" id="2804918"/>
    <lineage>
        <taxon>Bacteria</taxon>
        <taxon>Bacillati</taxon>
        <taxon>Actinomycetota</taxon>
        <taxon>Actinomycetes</taxon>
        <taxon>Mycobacteriales</taxon>
        <taxon>Corynebacteriaceae</taxon>
        <taxon>Corynebacterium</taxon>
    </lineage>
</organism>
<evidence type="ECO:0000313" key="5">
    <source>
        <dbReference type="Proteomes" id="UP001205920"/>
    </source>
</evidence>
<feature type="domain" description="DUF5979" evidence="3">
    <location>
        <begin position="603"/>
        <end position="711"/>
    </location>
</feature>
<keyword evidence="1" id="KW-0812">Transmembrane</keyword>
<dbReference type="Pfam" id="PF19407">
    <property type="entry name" value="DUF5979"/>
    <property type="match status" value="6"/>
</dbReference>
<dbReference type="Gene3D" id="2.60.40.1140">
    <property type="entry name" value="Collagen-binding surface protein Cna, B-type domain"/>
    <property type="match status" value="1"/>
</dbReference>
<dbReference type="InterPro" id="IPR046022">
    <property type="entry name" value="DUF5979"/>
</dbReference>
<sequence length="1920" mass="201043">MTTAGWPAFGEPPRLRRAAAAVVVSMLLALVAVLGGLGGQSSASAADANGRVNIGDCSFRKADGDAKKWANQMCWIDASDIAKPGTHNVTKRFGDYTLTYTVTVEASDTGTGSNKGSLSAGQQPPWSRAAFGNQIAGQSFFVAETGATANDIFQTEKNRFVRLSFRNVKFTYRGQPLPSFRMMVADAESTGSVLGGEMISVDVSNSGGTGTVNPPIRLTPNGSREACRKTFGAGVERNQWQWADMGGKKRDFICDNDSGGTYGTFLVGLDSPTAFEIGIASNSGGTARFPDPRGNQAFAMAIALNRISTQEGKELGTADTAAQQAFTGQAEQPVTRIFTQDGQQRNWIEPVGGSSTTPVLRRLNADGVPEDTVGLQSTMAGKDLAFRRYSPEWTCSAISADGATDTFVYEPGANTDQAPVRLTHNGAPLSRADAERSGIWFRENRAEGVSEVQFANKENREINCNVHWKSRFAPASLELNKRVTGTASNYAELAGKKFTIDYACTAPEGFQAAYPDVKLSGSREVQPGSRQLVDGLPAGATCTLKETAPAAVSGADLDLRWNGATHGTPNQGSAQHTLTLQPNTAPAAVEAENQYSARTATLQLRHVVQGPAATPVLQNQEFTFELSCPATNAPARQITVRGGAPVTVDGVPRGQDCVLRPVEGLTAEQQKYISLTSRDATGAAQQQDGLALRLPATGPAAAEPVEIRSTYDYRTADVQVHQVLAGPAGALPSVTGQGFSANYACTAPDATKRTGTVTLTDGHAVIPKMPVGSTCTLSSQEPTAAPGEGPVRTFELQSTTVAPQTLTVGDGQADAFTITRTYDYKYGTAQLSKVVTANGVRSLPANYTFNFACGSRNVVSNGTVEAIKLEGTATVAPGAPVTLKVGDPRVDDGPGATMRVPYGNTCTFTEDRPQLPGGVNWDTDVDNVALTITGQTNTATVNNTFTPAGNGLTITQRYTGEQALYPKVGVDYQLSCGAFQETFQLADGAQRTFSAAEIPAGTQCTLARRSPVDTQRTNSKGADYPITHTTVGHYAPGGEQSTELAPGVAFTVGERATLAMEDEFAYQRATLTGVKRVRFDPATKGLIAPAKQEAWLGREYPASLRCVLPDGTPGASLQASVRNGVAVTQGDLVVGSSCTVAENPLTPEPGIHMAATTAVDGTPGNTFTVLRAGNSVEFINTFSRRVTDATVRTGVVLPGTARQDYEATGKTLGAVLPAHPVTMVCRDGDAELLRRSAIVDGEGAVSVAGVPVGAACTVELGGYAPLDLQADTPEDSLRATMLPDAVDWTVSRPDSTLATGKPLEQGNEAAVAPAFVVEEDAAANVVRATSRYVYQTAPLKLRKDIEGNSADMRLLGEANTMRFALQCRALGTELTSVEGLPLQLQPGDFTAVDGGLRYISTGGAESAVPVGAHCRLREIAVDNVPAQLTVVAAQPSVEADVTTQGAELHLVNKISRRTTNLQVAMRQTGYLHGADPAGYTGTLVCKDGDATLAIRPVQFSVAEVPERPLPGADAVPVTGLRTVEVPAGTSCTLTMDAAAALSARGELEVSAGDRRPYLGFAAWHNGTYDGPDTTVDGVAPQDVGAKQYEYAVDVPVDAPDTTAADPAVVVGVQAHHPRATVDVAFTKQAAGAPDAEGTYTFRANCGDGTRDPFTLRAGQTHVLRNVPVGSDCTVEEEQTAGTYTFALTSQGAKLGEGYQPETGTPTVAFKVLAPEATDTARAGEAWTATALNKYASVALNKRIAGTPLSGVTNVVDTALLPDHATTMDVTYELTNTGQFDLSNMVLRDPALAGMTVRTPDGPHTIGEQGTIPAAACSAVRAALAPGQSATCTVTVDIPAEGTFRHRGTATLQAATGTLGAVSAESTYGALRVPSTIGWLLPDTGSTTLVWILLLGLLIFGFSARRFLTQTSTSTTPTTES</sequence>
<keyword evidence="1" id="KW-0472">Membrane</keyword>
<dbReference type="Proteomes" id="UP001205920">
    <property type="component" value="Unassembled WGS sequence"/>
</dbReference>